<dbReference type="EMBL" id="CAKAEH010001803">
    <property type="protein sequence ID" value="CAG9539538.1"/>
    <property type="molecule type" value="Genomic_DNA"/>
</dbReference>
<gene>
    <name evidence="1" type="ORF">CJOHNSTONI_LOCUS9130</name>
</gene>
<dbReference type="Proteomes" id="UP000746747">
    <property type="component" value="Unassembled WGS sequence"/>
</dbReference>
<reference evidence="1" key="1">
    <citation type="submission" date="2021-09" db="EMBL/GenBank/DDBJ databases">
        <authorList>
            <consortium name="Pathogen Informatics"/>
        </authorList>
    </citation>
    <scope>NUCLEOTIDE SEQUENCE</scope>
</reference>
<sequence length="144" mass="16052">MGDVNCGLLVVDRWTHLDNTRTDSFSMGAVARTTDEIDTFGSCVYCSLDVCGQFDEFCILLVASLFEGVEWEVPIQDGNEKVEKGKGNLIGGRGRGFWKAELHRRDSGERNVLCAQISAKLYEIAKKANINRMGIMCADNLRIR</sequence>
<name>A0A8J2QB19_9BILA</name>
<evidence type="ECO:0000313" key="1">
    <source>
        <dbReference type="EMBL" id="CAG9539538.1"/>
    </source>
</evidence>
<dbReference type="AlphaFoldDB" id="A0A8J2QB19"/>
<protein>
    <submittedName>
        <fullName evidence="1">Uncharacterized protein</fullName>
    </submittedName>
</protein>
<comment type="caution">
    <text evidence="1">The sequence shown here is derived from an EMBL/GenBank/DDBJ whole genome shotgun (WGS) entry which is preliminary data.</text>
</comment>
<evidence type="ECO:0000313" key="2">
    <source>
        <dbReference type="Proteomes" id="UP000746747"/>
    </source>
</evidence>
<proteinExistence type="predicted"/>
<keyword evidence="2" id="KW-1185">Reference proteome</keyword>
<dbReference type="OrthoDB" id="10509364at2759"/>
<organism evidence="1 2">
    <name type="scientific">Cercopithifilaria johnstoni</name>
    <dbReference type="NCBI Taxonomy" id="2874296"/>
    <lineage>
        <taxon>Eukaryota</taxon>
        <taxon>Metazoa</taxon>
        <taxon>Ecdysozoa</taxon>
        <taxon>Nematoda</taxon>
        <taxon>Chromadorea</taxon>
        <taxon>Rhabditida</taxon>
        <taxon>Spirurina</taxon>
        <taxon>Spiruromorpha</taxon>
        <taxon>Filarioidea</taxon>
        <taxon>Onchocercidae</taxon>
        <taxon>Cercopithifilaria</taxon>
    </lineage>
</organism>
<accession>A0A8J2QB19</accession>